<accession>A0A060X9J3</accession>
<organism evidence="1 2">
    <name type="scientific">Oncorhynchus mykiss</name>
    <name type="common">Rainbow trout</name>
    <name type="synonym">Salmo gairdneri</name>
    <dbReference type="NCBI Taxonomy" id="8022"/>
    <lineage>
        <taxon>Eukaryota</taxon>
        <taxon>Metazoa</taxon>
        <taxon>Chordata</taxon>
        <taxon>Craniata</taxon>
        <taxon>Vertebrata</taxon>
        <taxon>Euteleostomi</taxon>
        <taxon>Actinopterygii</taxon>
        <taxon>Neopterygii</taxon>
        <taxon>Teleostei</taxon>
        <taxon>Protacanthopterygii</taxon>
        <taxon>Salmoniformes</taxon>
        <taxon>Salmonidae</taxon>
        <taxon>Salmoninae</taxon>
        <taxon>Oncorhynchus</taxon>
    </lineage>
</organism>
<dbReference type="PaxDb" id="8022-A0A060X9J3"/>
<evidence type="ECO:0000313" key="1">
    <source>
        <dbReference type="EMBL" id="CDQ76263.1"/>
    </source>
</evidence>
<name>A0A060X9J3_ONCMY</name>
<reference evidence="1" key="1">
    <citation type="journal article" date="2014" name="Nat. Commun.">
        <title>The rainbow trout genome provides novel insights into evolution after whole-genome duplication in vertebrates.</title>
        <authorList>
            <person name="Berthelot C."/>
            <person name="Brunet F."/>
            <person name="Chalopin D."/>
            <person name="Juanchich A."/>
            <person name="Bernard M."/>
            <person name="Noel B."/>
            <person name="Bento P."/>
            <person name="Da Silva C."/>
            <person name="Labadie K."/>
            <person name="Alberti A."/>
            <person name="Aury J.M."/>
            <person name="Louis A."/>
            <person name="Dehais P."/>
            <person name="Bardou P."/>
            <person name="Montfort J."/>
            <person name="Klopp C."/>
            <person name="Cabau C."/>
            <person name="Gaspin C."/>
            <person name="Thorgaard G.H."/>
            <person name="Boussaha M."/>
            <person name="Quillet E."/>
            <person name="Guyomard R."/>
            <person name="Galiana D."/>
            <person name="Bobe J."/>
            <person name="Volff J.N."/>
            <person name="Genet C."/>
            <person name="Wincker P."/>
            <person name="Jaillon O."/>
            <person name="Roest Crollius H."/>
            <person name="Guiguen Y."/>
        </authorList>
    </citation>
    <scope>NUCLEOTIDE SEQUENCE [LARGE SCALE GENOMIC DNA]</scope>
</reference>
<dbReference type="STRING" id="8022.A0A060X9J3"/>
<gene>
    <name evidence="1" type="ORF">GSONMT00063762001</name>
</gene>
<evidence type="ECO:0000313" key="2">
    <source>
        <dbReference type="Proteomes" id="UP000193380"/>
    </source>
</evidence>
<evidence type="ECO:0008006" key="3">
    <source>
        <dbReference type="Google" id="ProtNLM"/>
    </source>
</evidence>
<dbReference type="AlphaFoldDB" id="A0A060X9J3"/>
<sequence length="90" mass="10450">MSVQLDQVRKRRQVMERVIDVVKVIGKCGLSYRGHRHEAAYNMENMAVNHGKFLELILLLSKYDVCLQEHVGGALSRARSRWEVKEEGPW</sequence>
<reference evidence="1" key="2">
    <citation type="submission" date="2014-03" db="EMBL/GenBank/DDBJ databases">
        <authorList>
            <person name="Genoscope - CEA"/>
        </authorList>
    </citation>
    <scope>NUCLEOTIDE SEQUENCE</scope>
</reference>
<proteinExistence type="predicted"/>
<dbReference type="Proteomes" id="UP000193380">
    <property type="component" value="Unassembled WGS sequence"/>
</dbReference>
<dbReference type="EMBL" id="FR905125">
    <property type="protein sequence ID" value="CDQ76263.1"/>
    <property type="molecule type" value="Genomic_DNA"/>
</dbReference>
<protein>
    <recommendedName>
        <fullName evidence="3">DUF4371 domain-containing protein</fullName>
    </recommendedName>
</protein>